<name>A0A1V3XT35_MYCKA</name>
<dbReference type="Proteomes" id="UP000189229">
    <property type="component" value="Unassembled WGS sequence"/>
</dbReference>
<evidence type="ECO:0000313" key="2">
    <source>
        <dbReference type="Proteomes" id="UP000189229"/>
    </source>
</evidence>
<evidence type="ECO:0000313" key="1">
    <source>
        <dbReference type="EMBL" id="OOK81946.1"/>
    </source>
</evidence>
<gene>
    <name evidence="1" type="ORF">BZL30_0352</name>
</gene>
<sequence length="54" mass="5478">MASTRRAPLRGLAIAAGLIGVDPPRPLRGLAIAAGLIGVDPPRPASRGLRSPLD</sequence>
<protein>
    <submittedName>
        <fullName evidence="1">Uncharacterized protein</fullName>
    </submittedName>
</protein>
<accession>A0A1V3XT35</accession>
<dbReference type="AlphaFoldDB" id="A0A1V3XT35"/>
<dbReference type="EMBL" id="MVBM01000001">
    <property type="protein sequence ID" value="OOK81946.1"/>
    <property type="molecule type" value="Genomic_DNA"/>
</dbReference>
<organism evidence="1 2">
    <name type="scientific">Mycobacterium kansasii</name>
    <dbReference type="NCBI Taxonomy" id="1768"/>
    <lineage>
        <taxon>Bacteria</taxon>
        <taxon>Bacillati</taxon>
        <taxon>Actinomycetota</taxon>
        <taxon>Actinomycetes</taxon>
        <taxon>Mycobacteriales</taxon>
        <taxon>Mycobacteriaceae</taxon>
        <taxon>Mycobacterium</taxon>
    </lineage>
</organism>
<comment type="caution">
    <text evidence="1">The sequence shown here is derived from an EMBL/GenBank/DDBJ whole genome shotgun (WGS) entry which is preliminary data.</text>
</comment>
<proteinExistence type="predicted"/>
<reference evidence="1 2" key="1">
    <citation type="submission" date="2017-02" db="EMBL/GenBank/DDBJ databases">
        <title>Complete genome sequences of Mycobacterium kansasii strains isolated from rhesus macaques.</title>
        <authorList>
            <person name="Panda A."/>
            <person name="Nagaraj S."/>
            <person name="Zhao X."/>
            <person name="Tettelin H."/>
            <person name="Detolla L.J."/>
        </authorList>
    </citation>
    <scope>NUCLEOTIDE SEQUENCE [LARGE SCALE GENOMIC DNA]</scope>
    <source>
        <strain evidence="1 2">11-3813</strain>
    </source>
</reference>